<sequence length="212" mass="25006">MKMVQKTTAFERVNHFVLLVSFFVLMLTGLGFTYTALNWLNTAFGGNAWADVFHKWFGVVFAVSAAFTLTSYISEALSFDEDDKKWLSVLGGYFDKAVEGFTNQYGETVFSNLNTQRYYVDVWEEQHHNYWLAEESVEWIETHELVPNEVNRFWAYVDFVEEPLKSSGERDRSIMNIRKLEKVDRRMYEDKLESIKLKMEERKVRDEAIQKV</sequence>
<accession>A0A0F9D6R0</accession>
<dbReference type="InterPro" id="IPR051817">
    <property type="entry name" value="FDH_cytochrome_b556_subunit"/>
</dbReference>
<feature type="non-terminal residue" evidence="8">
    <location>
        <position position="212"/>
    </location>
</feature>
<evidence type="ECO:0000256" key="1">
    <source>
        <dbReference type="ARBA" id="ARBA00004651"/>
    </source>
</evidence>
<dbReference type="GO" id="GO:0015944">
    <property type="term" value="P:formate oxidation"/>
    <property type="evidence" value="ECO:0007669"/>
    <property type="project" value="TreeGrafter"/>
</dbReference>
<proteinExistence type="predicted"/>
<dbReference type="AlphaFoldDB" id="A0A0F9D6R0"/>
<dbReference type="GO" id="GO:0005886">
    <property type="term" value="C:plasma membrane"/>
    <property type="evidence" value="ECO:0007669"/>
    <property type="project" value="UniProtKB-SubCell"/>
</dbReference>
<dbReference type="GO" id="GO:0036397">
    <property type="term" value="F:formate dehydrogenase (quinone) activity"/>
    <property type="evidence" value="ECO:0007669"/>
    <property type="project" value="TreeGrafter"/>
</dbReference>
<dbReference type="PANTHER" id="PTHR30074">
    <property type="entry name" value="FORMATE DEHYDROGENASE, NITRATE-INDUCIBLE, CYTOCHROME B556 FDN SUBUNIT"/>
    <property type="match status" value="1"/>
</dbReference>
<protein>
    <recommendedName>
        <fullName evidence="7">Cytochrome b561 bacterial/Ni-hydrogenase domain-containing protein</fullName>
    </recommendedName>
</protein>
<organism evidence="8">
    <name type="scientific">marine sediment metagenome</name>
    <dbReference type="NCBI Taxonomy" id="412755"/>
    <lineage>
        <taxon>unclassified sequences</taxon>
        <taxon>metagenomes</taxon>
        <taxon>ecological metagenomes</taxon>
    </lineage>
</organism>
<feature type="domain" description="Cytochrome b561 bacterial/Ni-hydrogenase" evidence="7">
    <location>
        <begin position="8"/>
        <end position="91"/>
    </location>
</feature>
<evidence type="ECO:0000313" key="8">
    <source>
        <dbReference type="EMBL" id="KKL57249.1"/>
    </source>
</evidence>
<feature type="transmembrane region" description="Helical" evidence="6">
    <location>
        <begin position="56"/>
        <end position="77"/>
    </location>
</feature>
<dbReference type="GO" id="GO:0022904">
    <property type="term" value="P:respiratory electron transport chain"/>
    <property type="evidence" value="ECO:0007669"/>
    <property type="project" value="InterPro"/>
</dbReference>
<keyword evidence="5 6" id="KW-0472">Membrane</keyword>
<dbReference type="GO" id="GO:0009326">
    <property type="term" value="C:formate dehydrogenase complex"/>
    <property type="evidence" value="ECO:0007669"/>
    <property type="project" value="TreeGrafter"/>
</dbReference>
<evidence type="ECO:0000256" key="2">
    <source>
        <dbReference type="ARBA" id="ARBA00022475"/>
    </source>
</evidence>
<keyword evidence="3 6" id="KW-0812">Transmembrane</keyword>
<dbReference type="Pfam" id="PF01292">
    <property type="entry name" value="Ni_hydr_CYTB"/>
    <property type="match status" value="1"/>
</dbReference>
<dbReference type="Gene3D" id="1.20.950.20">
    <property type="entry name" value="Transmembrane di-heme cytochromes, Chain C"/>
    <property type="match status" value="1"/>
</dbReference>
<keyword evidence="4 6" id="KW-1133">Transmembrane helix</keyword>
<dbReference type="InterPro" id="IPR016174">
    <property type="entry name" value="Di-haem_cyt_TM"/>
</dbReference>
<reference evidence="8" key="1">
    <citation type="journal article" date="2015" name="Nature">
        <title>Complex archaea that bridge the gap between prokaryotes and eukaryotes.</title>
        <authorList>
            <person name="Spang A."/>
            <person name="Saw J.H."/>
            <person name="Jorgensen S.L."/>
            <person name="Zaremba-Niedzwiedzka K."/>
            <person name="Martijn J."/>
            <person name="Lind A.E."/>
            <person name="van Eijk R."/>
            <person name="Schleper C."/>
            <person name="Guy L."/>
            <person name="Ettema T.J."/>
        </authorList>
    </citation>
    <scope>NUCLEOTIDE SEQUENCE</scope>
</reference>
<name>A0A0F9D6R0_9ZZZZ</name>
<dbReference type="GO" id="GO:0009061">
    <property type="term" value="P:anaerobic respiration"/>
    <property type="evidence" value="ECO:0007669"/>
    <property type="project" value="TreeGrafter"/>
</dbReference>
<evidence type="ECO:0000256" key="5">
    <source>
        <dbReference type="ARBA" id="ARBA00023136"/>
    </source>
</evidence>
<dbReference type="SUPFAM" id="SSF81342">
    <property type="entry name" value="Transmembrane di-heme cytochromes"/>
    <property type="match status" value="1"/>
</dbReference>
<gene>
    <name evidence="8" type="ORF">LCGC14_2237320</name>
</gene>
<feature type="transmembrane region" description="Helical" evidence="6">
    <location>
        <begin position="16"/>
        <end position="36"/>
    </location>
</feature>
<dbReference type="GO" id="GO:0009055">
    <property type="term" value="F:electron transfer activity"/>
    <property type="evidence" value="ECO:0007669"/>
    <property type="project" value="InterPro"/>
</dbReference>
<evidence type="ECO:0000256" key="3">
    <source>
        <dbReference type="ARBA" id="ARBA00022692"/>
    </source>
</evidence>
<dbReference type="EMBL" id="LAZR01030228">
    <property type="protein sequence ID" value="KKL57249.1"/>
    <property type="molecule type" value="Genomic_DNA"/>
</dbReference>
<dbReference type="InterPro" id="IPR011577">
    <property type="entry name" value="Cyt_b561_bac/Ni-Hgenase"/>
</dbReference>
<comment type="subcellular location">
    <subcellularLocation>
        <location evidence="1">Cell membrane</location>
        <topology evidence="1">Multi-pass membrane protein</topology>
    </subcellularLocation>
</comment>
<evidence type="ECO:0000259" key="7">
    <source>
        <dbReference type="Pfam" id="PF01292"/>
    </source>
</evidence>
<comment type="caution">
    <text evidence="8">The sequence shown here is derived from an EMBL/GenBank/DDBJ whole genome shotgun (WGS) entry which is preliminary data.</text>
</comment>
<evidence type="ECO:0000256" key="6">
    <source>
        <dbReference type="SAM" id="Phobius"/>
    </source>
</evidence>
<evidence type="ECO:0000256" key="4">
    <source>
        <dbReference type="ARBA" id="ARBA00022989"/>
    </source>
</evidence>
<dbReference type="PANTHER" id="PTHR30074:SF6">
    <property type="entry name" value="FORMATE DEHYDROGENASE GAMMA SUBUNIT"/>
    <property type="match status" value="1"/>
</dbReference>
<keyword evidence="2" id="KW-1003">Cell membrane</keyword>